<feature type="transmembrane region" description="Helical" evidence="7">
    <location>
        <begin position="59"/>
        <end position="81"/>
    </location>
</feature>
<reference evidence="8" key="1">
    <citation type="submission" date="2018-02" db="EMBL/GenBank/DDBJ databases">
        <authorList>
            <person name="Vasarhelyi B.M."/>
            <person name="Deshmukh S."/>
            <person name="Balint B."/>
            <person name="Kukolya J."/>
        </authorList>
    </citation>
    <scope>NUCLEOTIDE SEQUENCE</scope>
    <source>
        <strain evidence="8">KB22</strain>
    </source>
</reference>
<evidence type="ECO:0000313" key="8">
    <source>
        <dbReference type="EMBL" id="MBE8714527.1"/>
    </source>
</evidence>
<evidence type="ECO:0000256" key="7">
    <source>
        <dbReference type="HAMAP-Rule" id="MF_01147"/>
    </source>
</evidence>
<accession>A0A928V112</accession>
<evidence type="ECO:0000256" key="6">
    <source>
        <dbReference type="ARBA" id="ARBA00023136"/>
    </source>
</evidence>
<comment type="pathway">
    <text evidence="7">Protein modification; lipoprotein biosynthesis (diacylglyceryl transfer).</text>
</comment>
<comment type="caution">
    <text evidence="8">The sequence shown here is derived from an EMBL/GenBank/DDBJ whole genome shotgun (WGS) entry which is preliminary data.</text>
</comment>
<dbReference type="NCBIfam" id="TIGR00544">
    <property type="entry name" value="lgt"/>
    <property type="match status" value="1"/>
</dbReference>
<evidence type="ECO:0000313" key="9">
    <source>
        <dbReference type="Proteomes" id="UP000616201"/>
    </source>
</evidence>
<dbReference type="GO" id="GO:0008961">
    <property type="term" value="F:phosphatidylglycerol-prolipoprotein diacylglyceryl transferase activity"/>
    <property type="evidence" value="ECO:0007669"/>
    <property type="project" value="UniProtKB-UniRule"/>
</dbReference>
<dbReference type="RefSeq" id="WP_196936215.1">
    <property type="nucleotide sequence ID" value="NZ_MU158698.1"/>
</dbReference>
<feature type="transmembrane region" description="Helical" evidence="7">
    <location>
        <begin position="247"/>
        <end position="266"/>
    </location>
</feature>
<evidence type="ECO:0000256" key="4">
    <source>
        <dbReference type="ARBA" id="ARBA00022692"/>
    </source>
</evidence>
<feature type="transmembrane region" description="Helical" evidence="7">
    <location>
        <begin position="26"/>
        <end position="47"/>
    </location>
</feature>
<feature type="transmembrane region" description="Helical" evidence="7">
    <location>
        <begin position="186"/>
        <end position="205"/>
    </location>
</feature>
<dbReference type="EC" id="2.5.1.145" evidence="7"/>
<feature type="binding site" evidence="7">
    <location>
        <position position="153"/>
    </location>
    <ligand>
        <name>a 1,2-diacyl-sn-glycero-3-phospho-(1'-sn-glycerol)</name>
        <dbReference type="ChEBI" id="CHEBI:64716"/>
    </ligand>
</feature>
<keyword evidence="3 7" id="KW-0808">Transferase</keyword>
<name>A0A928V112_9SPHI</name>
<keyword evidence="5 7" id="KW-1133">Transmembrane helix</keyword>
<keyword evidence="2 7" id="KW-1003">Cell membrane</keyword>
<dbReference type="PROSITE" id="PS01311">
    <property type="entry name" value="LGT"/>
    <property type="match status" value="1"/>
</dbReference>
<comment type="function">
    <text evidence="7">Catalyzes the transfer of the diacylglyceryl group from phosphatidylglycerol to the sulfhydryl group of the N-terminal cysteine of a prolipoprotein, the first step in the formation of mature lipoproteins.</text>
</comment>
<feature type="transmembrane region" description="Helical" evidence="7">
    <location>
        <begin position="134"/>
        <end position="154"/>
    </location>
</feature>
<organism evidence="8 9">
    <name type="scientific">Sphingobacterium hungaricum</name>
    <dbReference type="NCBI Taxonomy" id="2082723"/>
    <lineage>
        <taxon>Bacteria</taxon>
        <taxon>Pseudomonadati</taxon>
        <taxon>Bacteroidota</taxon>
        <taxon>Sphingobacteriia</taxon>
        <taxon>Sphingobacteriales</taxon>
        <taxon>Sphingobacteriaceae</taxon>
        <taxon>Sphingobacterium</taxon>
    </lineage>
</organism>
<sequence>MHSLLNFITWDINPEIFKIGSFGLRYYALCFLGAFVVSYILMLKVFKQEGKSQELLDQLSIYIFLGTLIGARLGHCIFYEWDYYQNHFFEMFLPFRIVNGNFELTGFQGLASHGGAIGILTALWLFCRKTKTDFIWIADRLVLVVPIAGAFIRIGNFFNSEIIGLPSDLPWAVVFKKIDAIPRHPAQLYEAIAYLIIFVILWAVYSKNNKPKPGFLLGLFFILLFSARFFLEFFKENQEAFEEGMKYNMGQLLSIPFIAVGIYLIFRKPKPKEVTKKK</sequence>
<keyword evidence="6 7" id="KW-0472">Membrane</keyword>
<evidence type="ECO:0000256" key="3">
    <source>
        <dbReference type="ARBA" id="ARBA00022679"/>
    </source>
</evidence>
<feature type="transmembrane region" description="Helical" evidence="7">
    <location>
        <begin position="110"/>
        <end position="127"/>
    </location>
</feature>
<keyword evidence="4 7" id="KW-0812">Transmembrane</keyword>
<dbReference type="GO" id="GO:0005886">
    <property type="term" value="C:plasma membrane"/>
    <property type="evidence" value="ECO:0007669"/>
    <property type="project" value="UniProtKB-SubCell"/>
</dbReference>
<dbReference type="HAMAP" id="MF_01147">
    <property type="entry name" value="Lgt"/>
    <property type="match status" value="1"/>
</dbReference>
<dbReference type="Proteomes" id="UP000616201">
    <property type="component" value="Unassembled WGS sequence"/>
</dbReference>
<comment type="similarity">
    <text evidence="1 7">Belongs to the Lgt family.</text>
</comment>
<evidence type="ECO:0000256" key="1">
    <source>
        <dbReference type="ARBA" id="ARBA00007150"/>
    </source>
</evidence>
<comment type="catalytic activity">
    <reaction evidence="7">
        <text>L-cysteinyl-[prolipoprotein] + a 1,2-diacyl-sn-glycero-3-phospho-(1'-sn-glycerol) = an S-1,2-diacyl-sn-glyceryl-L-cysteinyl-[prolipoprotein] + sn-glycerol 1-phosphate + H(+)</text>
        <dbReference type="Rhea" id="RHEA:56712"/>
        <dbReference type="Rhea" id="RHEA-COMP:14679"/>
        <dbReference type="Rhea" id="RHEA-COMP:14680"/>
        <dbReference type="ChEBI" id="CHEBI:15378"/>
        <dbReference type="ChEBI" id="CHEBI:29950"/>
        <dbReference type="ChEBI" id="CHEBI:57685"/>
        <dbReference type="ChEBI" id="CHEBI:64716"/>
        <dbReference type="ChEBI" id="CHEBI:140658"/>
        <dbReference type="EC" id="2.5.1.145"/>
    </reaction>
</comment>
<evidence type="ECO:0000256" key="5">
    <source>
        <dbReference type="ARBA" id="ARBA00022989"/>
    </source>
</evidence>
<protein>
    <recommendedName>
        <fullName evidence="7">Phosphatidylglycerol--prolipoprotein diacylglyceryl transferase</fullName>
        <ecNumber evidence="7">2.5.1.145</ecNumber>
    </recommendedName>
</protein>
<dbReference type="AlphaFoldDB" id="A0A928V112"/>
<dbReference type="GO" id="GO:0042158">
    <property type="term" value="P:lipoprotein biosynthetic process"/>
    <property type="evidence" value="ECO:0007669"/>
    <property type="project" value="UniProtKB-UniRule"/>
</dbReference>
<feature type="transmembrane region" description="Helical" evidence="7">
    <location>
        <begin position="214"/>
        <end position="231"/>
    </location>
</feature>
<dbReference type="Pfam" id="PF01790">
    <property type="entry name" value="LGT"/>
    <property type="match status" value="1"/>
</dbReference>
<dbReference type="InterPro" id="IPR001640">
    <property type="entry name" value="Lgt"/>
</dbReference>
<dbReference type="PANTHER" id="PTHR30589">
    <property type="entry name" value="PROLIPOPROTEIN DIACYLGLYCERYL TRANSFERASE"/>
    <property type="match status" value="1"/>
</dbReference>
<dbReference type="PANTHER" id="PTHR30589:SF0">
    <property type="entry name" value="PHOSPHATIDYLGLYCEROL--PROLIPOPROTEIN DIACYLGLYCERYL TRANSFERASE"/>
    <property type="match status" value="1"/>
</dbReference>
<keyword evidence="9" id="KW-1185">Reference proteome</keyword>
<proteinExistence type="inferred from homology"/>
<gene>
    <name evidence="7 8" type="primary">lgt</name>
    <name evidence="8" type="ORF">C4F49_12630</name>
</gene>
<comment type="subcellular location">
    <subcellularLocation>
        <location evidence="7">Cell membrane</location>
        <topology evidence="7">Multi-pass membrane protein</topology>
    </subcellularLocation>
</comment>
<evidence type="ECO:0000256" key="2">
    <source>
        <dbReference type="ARBA" id="ARBA00022475"/>
    </source>
</evidence>
<dbReference type="EMBL" id="PRDK01000006">
    <property type="protein sequence ID" value="MBE8714527.1"/>
    <property type="molecule type" value="Genomic_DNA"/>
</dbReference>